<dbReference type="PRINTS" id="PR00081">
    <property type="entry name" value="GDHRDH"/>
</dbReference>
<evidence type="ECO:0000256" key="1">
    <source>
        <dbReference type="ARBA" id="ARBA00006484"/>
    </source>
</evidence>
<dbReference type="Pfam" id="PF13561">
    <property type="entry name" value="adh_short_C2"/>
    <property type="match status" value="1"/>
</dbReference>
<dbReference type="CDD" id="cd05233">
    <property type="entry name" value="SDR_c"/>
    <property type="match status" value="1"/>
</dbReference>
<accession>A0ABS7GGX7</accession>
<evidence type="ECO:0000256" key="2">
    <source>
        <dbReference type="ARBA" id="ARBA00023002"/>
    </source>
</evidence>
<reference evidence="3 4" key="1">
    <citation type="submission" date="2021-08" db="EMBL/GenBank/DDBJ databases">
        <title>The genome sequence of Chitinophaga sp. B61.</title>
        <authorList>
            <person name="Zhang X."/>
        </authorList>
    </citation>
    <scope>NUCLEOTIDE SEQUENCE [LARGE SCALE GENOMIC DNA]</scope>
    <source>
        <strain evidence="3 4">B61</strain>
    </source>
</reference>
<proteinExistence type="inferred from homology"/>
<dbReference type="InterPro" id="IPR002347">
    <property type="entry name" value="SDR_fam"/>
</dbReference>
<dbReference type="EMBL" id="JAICCF010000004">
    <property type="protein sequence ID" value="MBW8686952.1"/>
    <property type="molecule type" value="Genomic_DNA"/>
</dbReference>
<dbReference type="PANTHER" id="PTHR43639:SF1">
    <property type="entry name" value="SHORT-CHAIN DEHYDROGENASE_REDUCTASE FAMILY PROTEIN"/>
    <property type="match status" value="1"/>
</dbReference>
<organism evidence="3 4">
    <name type="scientific">Chitinophaga rhizophila</name>
    <dbReference type="NCBI Taxonomy" id="2866212"/>
    <lineage>
        <taxon>Bacteria</taxon>
        <taxon>Pseudomonadati</taxon>
        <taxon>Bacteroidota</taxon>
        <taxon>Chitinophagia</taxon>
        <taxon>Chitinophagales</taxon>
        <taxon>Chitinophagaceae</taxon>
        <taxon>Chitinophaga</taxon>
    </lineage>
</organism>
<dbReference type="InterPro" id="IPR036291">
    <property type="entry name" value="NAD(P)-bd_dom_sf"/>
</dbReference>
<dbReference type="InterPro" id="IPR020904">
    <property type="entry name" value="Sc_DH/Rdtase_CS"/>
</dbReference>
<dbReference type="PRINTS" id="PR00080">
    <property type="entry name" value="SDRFAMILY"/>
</dbReference>
<dbReference type="PROSITE" id="PS00061">
    <property type="entry name" value="ADH_SHORT"/>
    <property type="match status" value="1"/>
</dbReference>
<dbReference type="RefSeq" id="WP_220252282.1">
    <property type="nucleotide sequence ID" value="NZ_JAICCF010000004.1"/>
</dbReference>
<evidence type="ECO:0000313" key="3">
    <source>
        <dbReference type="EMBL" id="MBW8686952.1"/>
    </source>
</evidence>
<comment type="caution">
    <text evidence="3">The sequence shown here is derived from an EMBL/GenBank/DDBJ whole genome shotgun (WGS) entry which is preliminary data.</text>
</comment>
<evidence type="ECO:0000313" key="4">
    <source>
        <dbReference type="Proteomes" id="UP000812961"/>
    </source>
</evidence>
<dbReference type="PANTHER" id="PTHR43639">
    <property type="entry name" value="OXIDOREDUCTASE, SHORT-CHAIN DEHYDROGENASE/REDUCTASE FAMILY (AFU_ORTHOLOGUE AFUA_5G02870)"/>
    <property type="match status" value="1"/>
</dbReference>
<comment type="similarity">
    <text evidence="1">Belongs to the short-chain dehydrogenases/reductases (SDR) family.</text>
</comment>
<protein>
    <submittedName>
        <fullName evidence="3">SDR family oxidoreductase</fullName>
    </submittedName>
</protein>
<dbReference type="Gene3D" id="3.40.50.720">
    <property type="entry name" value="NAD(P)-binding Rossmann-like Domain"/>
    <property type="match status" value="1"/>
</dbReference>
<dbReference type="SUPFAM" id="SSF51735">
    <property type="entry name" value="NAD(P)-binding Rossmann-fold domains"/>
    <property type="match status" value="1"/>
</dbReference>
<gene>
    <name evidence="3" type="ORF">K1Y79_21630</name>
</gene>
<keyword evidence="2" id="KW-0560">Oxidoreductase</keyword>
<name>A0ABS7GGX7_9BACT</name>
<dbReference type="Proteomes" id="UP000812961">
    <property type="component" value="Unassembled WGS sequence"/>
</dbReference>
<sequence length="247" mass="25336">MKHLENKVALVTGGSRGMGAAIVKRLAAAGADVAFTYVSSAARAQELAAAVATNTGQKVIAIAADSASHLAVAQAVEDTVARLGGIDILVNNAGIYGEPPVGEQSADDYDRVMDINVKAVYIAAITAARYMKTGSRIISIGSNMADHVAGQGAILYSMSKSSLIGMTKGMARDLGPRDITVNLIQPGPVDTDMNPADGPYAQAQLARLALSHYGSTDDIASLVNFLAGKESRFITGAAITIDGGSNA</sequence>
<keyword evidence="4" id="KW-1185">Reference proteome</keyword>